<feature type="non-terminal residue" evidence="2">
    <location>
        <position position="1"/>
    </location>
</feature>
<proteinExistence type="predicted"/>
<gene>
    <name evidence="2" type="ORF">A2U01_0012344</name>
</gene>
<evidence type="ECO:0000313" key="3">
    <source>
        <dbReference type="Proteomes" id="UP000265520"/>
    </source>
</evidence>
<keyword evidence="3" id="KW-1185">Reference proteome</keyword>
<dbReference type="InterPro" id="IPR000668">
    <property type="entry name" value="Peptidase_C1A_C"/>
</dbReference>
<evidence type="ECO:0000313" key="2">
    <source>
        <dbReference type="EMBL" id="MCH91417.1"/>
    </source>
</evidence>
<evidence type="ECO:0000259" key="1">
    <source>
        <dbReference type="Pfam" id="PF00112"/>
    </source>
</evidence>
<dbReference type="Proteomes" id="UP000265520">
    <property type="component" value="Unassembled WGS sequence"/>
</dbReference>
<sequence>IIHNGCVLEASCRYTGKLQPPRPLWEREVRLRFEASIPIKLENIETYIRRKREPVMASLDWIDEIMDELGDEAEGHGLLIVGFGPDYWLVQYSHETDWGNGGYAKFTRAQVHGRFLINDGWAAAGIKYEDLNRNAYHAT</sequence>
<dbReference type="Pfam" id="PF00112">
    <property type="entry name" value="Peptidase_C1"/>
    <property type="match status" value="1"/>
</dbReference>
<reference evidence="2 3" key="1">
    <citation type="journal article" date="2018" name="Front. Plant Sci.">
        <title>Red Clover (Trifolium pratense) and Zigzag Clover (T. medium) - A Picture of Genomic Similarities and Differences.</title>
        <authorList>
            <person name="Dluhosova J."/>
            <person name="Istvanek J."/>
            <person name="Nedelnik J."/>
            <person name="Repkova J."/>
        </authorList>
    </citation>
    <scope>NUCLEOTIDE SEQUENCE [LARGE SCALE GENOMIC DNA]</scope>
    <source>
        <strain evidence="3">cv. 10/8</strain>
        <tissue evidence="2">Leaf</tissue>
    </source>
</reference>
<dbReference type="EMBL" id="LXQA010020389">
    <property type="protein sequence ID" value="MCH91417.1"/>
    <property type="molecule type" value="Genomic_DNA"/>
</dbReference>
<dbReference type="SUPFAM" id="SSF54001">
    <property type="entry name" value="Cysteine proteinases"/>
    <property type="match status" value="1"/>
</dbReference>
<name>A0A392MV87_9FABA</name>
<accession>A0A392MV87</accession>
<dbReference type="GO" id="GO:0006508">
    <property type="term" value="P:proteolysis"/>
    <property type="evidence" value="ECO:0007669"/>
    <property type="project" value="InterPro"/>
</dbReference>
<dbReference type="AlphaFoldDB" id="A0A392MV87"/>
<dbReference type="Gene3D" id="3.90.70.10">
    <property type="entry name" value="Cysteine proteinases"/>
    <property type="match status" value="1"/>
</dbReference>
<organism evidence="2 3">
    <name type="scientific">Trifolium medium</name>
    <dbReference type="NCBI Taxonomy" id="97028"/>
    <lineage>
        <taxon>Eukaryota</taxon>
        <taxon>Viridiplantae</taxon>
        <taxon>Streptophyta</taxon>
        <taxon>Embryophyta</taxon>
        <taxon>Tracheophyta</taxon>
        <taxon>Spermatophyta</taxon>
        <taxon>Magnoliopsida</taxon>
        <taxon>eudicotyledons</taxon>
        <taxon>Gunneridae</taxon>
        <taxon>Pentapetalae</taxon>
        <taxon>rosids</taxon>
        <taxon>fabids</taxon>
        <taxon>Fabales</taxon>
        <taxon>Fabaceae</taxon>
        <taxon>Papilionoideae</taxon>
        <taxon>50 kb inversion clade</taxon>
        <taxon>NPAAA clade</taxon>
        <taxon>Hologalegina</taxon>
        <taxon>IRL clade</taxon>
        <taxon>Trifolieae</taxon>
        <taxon>Trifolium</taxon>
    </lineage>
</organism>
<dbReference type="InterPro" id="IPR038765">
    <property type="entry name" value="Papain-like_cys_pep_sf"/>
</dbReference>
<feature type="domain" description="Peptidase C1A papain C-terminal" evidence="1">
    <location>
        <begin position="71"/>
        <end position="110"/>
    </location>
</feature>
<dbReference type="GO" id="GO:0008234">
    <property type="term" value="F:cysteine-type peptidase activity"/>
    <property type="evidence" value="ECO:0007669"/>
    <property type="project" value="InterPro"/>
</dbReference>
<comment type="caution">
    <text evidence="2">The sequence shown here is derived from an EMBL/GenBank/DDBJ whole genome shotgun (WGS) entry which is preliminary data.</text>
</comment>
<protein>
    <submittedName>
        <fullName evidence="2">Cathepsin 7-like</fullName>
    </submittedName>
</protein>